<dbReference type="EMBL" id="LT629799">
    <property type="protein sequence ID" value="SDU88934.1"/>
    <property type="molecule type" value="Genomic_DNA"/>
</dbReference>
<dbReference type="Proteomes" id="UP000198825">
    <property type="component" value="Chromosome I"/>
</dbReference>
<organism evidence="1 2">
    <name type="scientific">Microlunatus sagamiharensis</name>
    <dbReference type="NCBI Taxonomy" id="546874"/>
    <lineage>
        <taxon>Bacteria</taxon>
        <taxon>Bacillati</taxon>
        <taxon>Actinomycetota</taxon>
        <taxon>Actinomycetes</taxon>
        <taxon>Propionibacteriales</taxon>
        <taxon>Propionibacteriaceae</taxon>
        <taxon>Microlunatus</taxon>
    </lineage>
</organism>
<sequence>MGGAGRVLTAGAAALVLALLGGGCSSSPRPAAPRKAAPIQTGWQGCEHAGAFADPEADAPPPPSGGVPSGFTATSVVLCEAETGVDADGKVVVLRGVERTSTEVRPLLTYLAQPDERPSPDPCTLDGWVMPPMVLVDDAARFVYPTIPVDGCGKPLGWYDRDARPLVWDRLTYTDRVVRTR</sequence>
<keyword evidence="2" id="KW-1185">Reference proteome</keyword>
<accession>A0A1H2M736</accession>
<dbReference type="STRING" id="546874.SAMN04488544_1504"/>
<name>A0A1H2M736_9ACTN</name>
<gene>
    <name evidence="1" type="ORF">SAMN04488544_1504</name>
</gene>
<evidence type="ECO:0000313" key="1">
    <source>
        <dbReference type="EMBL" id="SDU88934.1"/>
    </source>
</evidence>
<evidence type="ECO:0008006" key="3">
    <source>
        <dbReference type="Google" id="ProtNLM"/>
    </source>
</evidence>
<proteinExistence type="predicted"/>
<protein>
    <recommendedName>
        <fullName evidence="3">Lipoprotein</fullName>
    </recommendedName>
</protein>
<dbReference type="PROSITE" id="PS51257">
    <property type="entry name" value="PROKAR_LIPOPROTEIN"/>
    <property type="match status" value="1"/>
</dbReference>
<reference evidence="2" key="1">
    <citation type="submission" date="2016-10" db="EMBL/GenBank/DDBJ databases">
        <authorList>
            <person name="Varghese N."/>
            <person name="Submissions S."/>
        </authorList>
    </citation>
    <scope>NUCLEOTIDE SEQUENCE [LARGE SCALE GENOMIC DNA]</scope>
    <source>
        <strain evidence="2">DSM 21743</strain>
    </source>
</reference>
<dbReference type="AlphaFoldDB" id="A0A1H2M736"/>
<evidence type="ECO:0000313" key="2">
    <source>
        <dbReference type="Proteomes" id="UP000198825"/>
    </source>
</evidence>